<gene>
    <name evidence="2" type="ORF">Tb09.211.4410</name>
</gene>
<dbReference type="Proteomes" id="UP000008524">
    <property type="component" value="Chromosome 9"/>
</dbReference>
<protein>
    <submittedName>
        <fullName evidence="2">Uncharacterized protein</fullName>
    </submittedName>
</protein>
<organism evidence="2 3">
    <name type="scientific">Trypanosoma brucei brucei (strain 927/4 GUTat10.1)</name>
    <dbReference type="NCBI Taxonomy" id="185431"/>
    <lineage>
        <taxon>Eukaryota</taxon>
        <taxon>Discoba</taxon>
        <taxon>Euglenozoa</taxon>
        <taxon>Kinetoplastea</taxon>
        <taxon>Metakinetoplastina</taxon>
        <taxon>Trypanosomatida</taxon>
        <taxon>Trypanosomatidae</taxon>
        <taxon>Trypanosoma</taxon>
    </lineage>
</organism>
<dbReference type="PaxDb" id="5691-EAN77250"/>
<dbReference type="InParanoid" id="Q38D70"/>
<name>Q38D70_TRYB2</name>
<evidence type="ECO:0000256" key="1">
    <source>
        <dbReference type="SAM" id="Phobius"/>
    </source>
</evidence>
<reference evidence="2 3" key="1">
    <citation type="journal article" date="2005" name="Science">
        <title>Comparative genomics of trypanosomatid parasitic protozoa.</title>
        <authorList>
            <person name="El-Sayed N.M."/>
            <person name="Myler P.J."/>
            <person name="Blandin G."/>
            <person name="Berriman M."/>
            <person name="Crabtree J."/>
            <person name="Aggarwal G."/>
            <person name="Caler E."/>
            <person name="Renauld H."/>
            <person name="Worthey E.A."/>
            <person name="Hertz-Fowler C."/>
            <person name="Ghedin E."/>
            <person name="Peacock C."/>
            <person name="Bartholomeu D.C."/>
            <person name="Haas B.J."/>
            <person name="Tran A.N."/>
            <person name="Wortman J.R."/>
            <person name="Alsmark U.C."/>
            <person name="Angiuoli S."/>
            <person name="Anupama A."/>
            <person name="Badger J."/>
            <person name="Bringaud F."/>
            <person name="Cadag E."/>
            <person name="Carlton J.M."/>
            <person name="Cerqueira G.C."/>
            <person name="Creasy T."/>
            <person name="Delcher A.L."/>
            <person name="Djikeng A."/>
            <person name="Embley T.M."/>
            <person name="Hauser C."/>
            <person name="Ivens A.C."/>
            <person name="Kummerfeld S.K."/>
            <person name="Pereira-Leal J.B."/>
            <person name="Nilsson D."/>
            <person name="Peterson J."/>
            <person name="Salzberg S.L."/>
            <person name="Shallom J."/>
            <person name="Silva J.C."/>
            <person name="Sundaram J."/>
            <person name="Westenberger S."/>
            <person name="White O."/>
            <person name="Melville S.E."/>
            <person name="Donelson J.E."/>
            <person name="Andersson B."/>
            <person name="Stuart K.D."/>
            <person name="Hall N."/>
        </authorList>
    </citation>
    <scope>NUCLEOTIDE SEQUENCE [LARGE SCALE GENOMIC DNA]</scope>
    <source>
        <strain evidence="2 3">927/4 GUTat10.1</strain>
    </source>
</reference>
<feature type="transmembrane region" description="Helical" evidence="1">
    <location>
        <begin position="44"/>
        <end position="63"/>
    </location>
</feature>
<keyword evidence="1" id="KW-0472">Membrane</keyword>
<evidence type="ECO:0000313" key="2">
    <source>
        <dbReference type="EMBL" id="EAN77250.1"/>
    </source>
</evidence>
<accession>Q38D70</accession>
<keyword evidence="3" id="KW-1185">Reference proteome</keyword>
<dbReference type="EMBL" id="CM000207">
    <property type="protein sequence ID" value="EAN77250.1"/>
    <property type="molecule type" value="Genomic_DNA"/>
</dbReference>
<keyword evidence="1" id="KW-0812">Transmembrane</keyword>
<proteinExistence type="predicted"/>
<feature type="transmembrane region" description="Helical" evidence="1">
    <location>
        <begin position="75"/>
        <end position="97"/>
    </location>
</feature>
<dbReference type="RefSeq" id="XP_827580.1">
    <property type="nucleotide sequence ID" value="XM_822487.1"/>
</dbReference>
<dbReference type="KEGG" id="tbr:Tb09.211.4410"/>
<reference evidence="2 3" key="2">
    <citation type="journal article" date="2005" name="Science">
        <title>The genome of the African trypanosome Trypanosoma brucei.</title>
        <authorList>
            <person name="Berriman M."/>
            <person name="Ghedin E."/>
            <person name="Hertz-Fowler C."/>
            <person name="Blandin G."/>
            <person name="Renauld H."/>
            <person name="Bartholomeu D.C."/>
            <person name="Lennard N.J."/>
            <person name="Caler E."/>
            <person name="Hamlin N.E."/>
            <person name="Haas B."/>
            <person name="Bohme U."/>
            <person name="Hannick L."/>
            <person name="Aslett M.A."/>
            <person name="Shallom J."/>
            <person name="Marcello L."/>
            <person name="Hou L."/>
            <person name="Wickstead B."/>
            <person name="Alsmark U.C."/>
            <person name="Arrowsmith C."/>
            <person name="Atkin R.J."/>
            <person name="Barron A.J."/>
            <person name="Bringaud F."/>
            <person name="Brooks K."/>
            <person name="Carrington M."/>
            <person name="Cherevach I."/>
            <person name="Chillingworth T.J."/>
            <person name="Churcher C."/>
            <person name="Clark L.N."/>
            <person name="Corton C.H."/>
            <person name="Cronin A."/>
            <person name="Davies R.M."/>
            <person name="Doggett J."/>
            <person name="Djikeng A."/>
            <person name="Feldblyum T."/>
            <person name="Field M.C."/>
            <person name="Fraser A."/>
            <person name="Goodhead I."/>
            <person name="Hance Z."/>
            <person name="Harper D."/>
            <person name="Harris B.R."/>
            <person name="Hauser H."/>
            <person name="Hostetler J."/>
            <person name="Ivens A."/>
            <person name="Jagels K."/>
            <person name="Johnson D."/>
            <person name="Johnson J."/>
            <person name="Jones K."/>
            <person name="Kerhornou A.X."/>
            <person name="Koo H."/>
            <person name="Larke N."/>
            <person name="Landfear S."/>
            <person name="Larkin C."/>
            <person name="Leech V."/>
            <person name="Line A."/>
            <person name="Lord A."/>
            <person name="Macleod A."/>
            <person name="Mooney P.J."/>
            <person name="Moule S."/>
            <person name="Martin D.M."/>
            <person name="Morgan G.W."/>
            <person name="Mungall K."/>
            <person name="Norbertczak H."/>
            <person name="Ormond D."/>
            <person name="Pai G."/>
            <person name="Peacock C.S."/>
            <person name="Peterson J."/>
            <person name="Quail M.A."/>
            <person name="Rabbinowitsch E."/>
            <person name="Rajandream M.A."/>
            <person name="Reitter C."/>
            <person name="Salzberg S.L."/>
            <person name="Sanders M."/>
            <person name="Schobel S."/>
            <person name="Sharp S."/>
            <person name="Simmonds M."/>
            <person name="Simpson A.J."/>
            <person name="Tallon L."/>
            <person name="Turner C.M."/>
            <person name="Tait A."/>
            <person name="Tivey A.R."/>
            <person name="Van Aken S."/>
            <person name="Walker D."/>
            <person name="Wanless D."/>
            <person name="Wang S."/>
            <person name="White B."/>
            <person name="White O."/>
            <person name="Whitehead S."/>
            <person name="Woodward J."/>
            <person name="Wortman J."/>
            <person name="Adams M.D."/>
            <person name="Embley T.M."/>
            <person name="Gull K."/>
            <person name="Ullu E."/>
            <person name="Barry J.D."/>
            <person name="Fairlamb A.H."/>
            <person name="Opperdoes F."/>
            <person name="Barrell B.G."/>
            <person name="Donelson J.E."/>
            <person name="Hall N."/>
            <person name="Fraser C.M."/>
            <person name="Melville S.E."/>
            <person name="El-Sayed N.M."/>
        </authorList>
    </citation>
    <scope>NUCLEOTIDE SEQUENCE [LARGE SCALE GENOMIC DNA]</scope>
    <source>
        <strain evidence="2 3">927/4 GUTat10.1</strain>
    </source>
</reference>
<sequence length="123" mass="14415">MLLSIDMPIYIWIDPFIYLLKVSNARFFTNWEAIGCKKQKTTPIVTWSCVAFCCTSILLFMLPDNVVFSPFVTSFILSFAFLRFFFIHFFLFVVLPLRILKKRQGKEGGREYTLFVWSVLFAG</sequence>
<dbReference type="AlphaFoldDB" id="Q38D70"/>
<dbReference type="GeneID" id="3661089"/>
<keyword evidence="1" id="KW-1133">Transmembrane helix</keyword>
<evidence type="ECO:0000313" key="3">
    <source>
        <dbReference type="Proteomes" id="UP000008524"/>
    </source>
</evidence>